<keyword evidence="2" id="KW-1185">Reference proteome</keyword>
<organism evidence="1 2">
    <name type="scientific">Dermacentor silvarum</name>
    <name type="common">Tick</name>
    <dbReference type="NCBI Taxonomy" id="543639"/>
    <lineage>
        <taxon>Eukaryota</taxon>
        <taxon>Metazoa</taxon>
        <taxon>Ecdysozoa</taxon>
        <taxon>Arthropoda</taxon>
        <taxon>Chelicerata</taxon>
        <taxon>Arachnida</taxon>
        <taxon>Acari</taxon>
        <taxon>Parasitiformes</taxon>
        <taxon>Ixodida</taxon>
        <taxon>Ixodoidea</taxon>
        <taxon>Ixodidae</taxon>
        <taxon>Rhipicephalinae</taxon>
        <taxon>Dermacentor</taxon>
    </lineage>
</organism>
<name>A0ACB8D0A8_DERSI</name>
<reference evidence="1" key="1">
    <citation type="submission" date="2020-05" db="EMBL/GenBank/DDBJ databases">
        <title>Large-scale comparative analyses of tick genomes elucidate their genetic diversity and vector capacities.</title>
        <authorList>
            <person name="Jia N."/>
            <person name="Wang J."/>
            <person name="Shi W."/>
            <person name="Du L."/>
            <person name="Sun Y."/>
            <person name="Zhan W."/>
            <person name="Jiang J."/>
            <person name="Wang Q."/>
            <person name="Zhang B."/>
            <person name="Ji P."/>
            <person name="Sakyi L.B."/>
            <person name="Cui X."/>
            <person name="Yuan T."/>
            <person name="Jiang B."/>
            <person name="Yang W."/>
            <person name="Lam T.T.-Y."/>
            <person name="Chang Q."/>
            <person name="Ding S."/>
            <person name="Wang X."/>
            <person name="Zhu J."/>
            <person name="Ruan X."/>
            <person name="Zhao L."/>
            <person name="Wei J."/>
            <person name="Que T."/>
            <person name="Du C."/>
            <person name="Cheng J."/>
            <person name="Dai P."/>
            <person name="Han X."/>
            <person name="Huang E."/>
            <person name="Gao Y."/>
            <person name="Liu J."/>
            <person name="Shao H."/>
            <person name="Ye R."/>
            <person name="Li L."/>
            <person name="Wei W."/>
            <person name="Wang X."/>
            <person name="Wang C."/>
            <person name="Yang T."/>
            <person name="Huo Q."/>
            <person name="Li W."/>
            <person name="Guo W."/>
            <person name="Chen H."/>
            <person name="Zhou L."/>
            <person name="Ni X."/>
            <person name="Tian J."/>
            <person name="Zhou Y."/>
            <person name="Sheng Y."/>
            <person name="Liu T."/>
            <person name="Pan Y."/>
            <person name="Xia L."/>
            <person name="Li J."/>
            <person name="Zhao F."/>
            <person name="Cao W."/>
        </authorList>
    </citation>
    <scope>NUCLEOTIDE SEQUENCE</scope>
    <source>
        <strain evidence="1">Dsil-2018</strain>
    </source>
</reference>
<protein>
    <submittedName>
        <fullName evidence="1">Uncharacterized protein</fullName>
    </submittedName>
</protein>
<proteinExistence type="predicted"/>
<accession>A0ACB8D0A8</accession>
<gene>
    <name evidence="1" type="ORF">HPB49_022717</name>
</gene>
<comment type="caution">
    <text evidence="1">The sequence shown here is derived from an EMBL/GenBank/DDBJ whole genome shotgun (WGS) entry which is preliminary data.</text>
</comment>
<sequence length="766" mass="83464">MAYSCIRRAVAEHIGRALVPPSCPPGQGELRSGGSGSPLAQHTRGAKFGECPKLYLKVPSTRLRCPPRAEWVPSKSAPAPASTARAPKVRRQTIAALRTLSMAGHHKQKTSRSEREGETAPDRNQDENASLVAKVPAVVEAEPDVAFAGTVTDTRCGLLWFRPAALQRFCKPRYMLINMCAICFTQGFLANGVINVVLPTLERRFQLRSFESAMIISTYNVANCLAIAPVAFMGTSGNKPVFVGVGALTMGLGALLFTSAHFLAPAYQWGSELLDLCPAGPLPKDLCVSGDVRNYRFLLMLAYAMCGIGSTPFYTLGISYLDENVPTRMVSTYLGVYSCMSVLGPGFGFMASGFFLRLYVDITKDVKHLGLTSGSAVWVGAWWIGFLFTGVTMLIIFLPSMFFPKHMPSYYQLLEEKKTESRQGGRVMKDTSIKELPGAIYGILSNGTFLSLSLAGTADYLLTNAVSQTSTKFFESEFAISSSKASAVLGAIAFGGCAGTFLGGYLVTRLNMSCEAIIKMCLIVSVVPWLCIFMFRSYCPDPTFAVNIPAMLNDSDPFAFPCNRHCNCHSSVFNPVCSVDGTVFFSPCLAGCEARLATGKARVYTNCSCITKSVPEKLSNGTVINVQARRKKCDTGCTLLPYYLVGLLLALFSNFLNLAPLASALLRVVTPKERSLALAMKWIIVRIFASIPGPMLFGTVIDRSCLVWQSMCGRSGSCLYYNNKLLAHNLFYVFILLKTLSILLYALSLIKYRENFGSGRRGWRAA</sequence>
<evidence type="ECO:0000313" key="2">
    <source>
        <dbReference type="Proteomes" id="UP000821865"/>
    </source>
</evidence>
<dbReference type="EMBL" id="CM023473">
    <property type="protein sequence ID" value="KAH7954903.1"/>
    <property type="molecule type" value="Genomic_DNA"/>
</dbReference>
<dbReference type="Proteomes" id="UP000821865">
    <property type="component" value="Chromosome 4"/>
</dbReference>
<evidence type="ECO:0000313" key="1">
    <source>
        <dbReference type="EMBL" id="KAH7954903.1"/>
    </source>
</evidence>